<feature type="transmembrane region" description="Helical" evidence="1">
    <location>
        <begin position="7"/>
        <end position="26"/>
    </location>
</feature>
<reference evidence="2 3" key="1">
    <citation type="submission" date="2023-07" db="EMBL/GenBank/DDBJ databases">
        <title>Protaetiibacter sp. nov WY-16 isolated from soil.</title>
        <authorList>
            <person name="Liu B."/>
            <person name="Wan Y."/>
        </authorList>
    </citation>
    <scope>NUCLEOTIDE SEQUENCE [LARGE SCALE GENOMIC DNA]</scope>
    <source>
        <strain evidence="2 3">WY-16</strain>
    </source>
</reference>
<keyword evidence="3" id="KW-1185">Reference proteome</keyword>
<dbReference type="RefSeq" id="WP_305001357.1">
    <property type="nucleotide sequence ID" value="NZ_JAUQUB010000001.1"/>
</dbReference>
<evidence type="ECO:0000313" key="3">
    <source>
        <dbReference type="Proteomes" id="UP001241072"/>
    </source>
</evidence>
<keyword evidence="1" id="KW-1133">Transmembrane helix</keyword>
<feature type="transmembrane region" description="Helical" evidence="1">
    <location>
        <begin position="119"/>
        <end position="137"/>
    </location>
</feature>
<feature type="transmembrane region" description="Helical" evidence="1">
    <location>
        <begin position="46"/>
        <end position="68"/>
    </location>
</feature>
<dbReference type="EMBL" id="JAUQUB010000001">
    <property type="protein sequence ID" value="MDO7880933.1"/>
    <property type="molecule type" value="Genomic_DNA"/>
</dbReference>
<sequence length="222" mass="23104">MRRAEFAAAVGGSILVLVALALIWGARLTIPRELYVSELGAVGMPTAAVFEVALLLIVAGGSAVAWAGRSIRSSVRVLSAWTPAISLWIGCALFLFASQVTCTSGCPLPYGPSFTWQDFLHTLAAVLAFAAACWAMLQTSFARSHPLLAGLSMATGILVAVIAATGGLFSLFRFQVELGSRLEFVATTLAIAWLVIVGVVLAVRAARATPASAAQEAEQLVG</sequence>
<evidence type="ECO:0008006" key="4">
    <source>
        <dbReference type="Google" id="ProtNLM"/>
    </source>
</evidence>
<name>A0ABT9BIT4_9MICO</name>
<evidence type="ECO:0000256" key="1">
    <source>
        <dbReference type="SAM" id="Phobius"/>
    </source>
</evidence>
<evidence type="ECO:0000313" key="2">
    <source>
        <dbReference type="EMBL" id="MDO7880933.1"/>
    </source>
</evidence>
<protein>
    <recommendedName>
        <fullName evidence="4">DUF998 domain-containing protein</fullName>
    </recommendedName>
</protein>
<proteinExistence type="predicted"/>
<feature type="transmembrane region" description="Helical" evidence="1">
    <location>
        <begin position="184"/>
        <end position="203"/>
    </location>
</feature>
<keyword evidence="1" id="KW-0472">Membrane</keyword>
<dbReference type="InterPro" id="IPR009339">
    <property type="entry name" value="DUF998"/>
</dbReference>
<dbReference type="Proteomes" id="UP001241072">
    <property type="component" value="Unassembled WGS sequence"/>
</dbReference>
<dbReference type="Pfam" id="PF06197">
    <property type="entry name" value="DUF998"/>
    <property type="match status" value="1"/>
</dbReference>
<gene>
    <name evidence="2" type="ORF">Q5716_01700</name>
</gene>
<organism evidence="2 3">
    <name type="scientific">Antiquaquibacter soli</name>
    <dbReference type="NCBI Taxonomy" id="3064523"/>
    <lineage>
        <taxon>Bacteria</taxon>
        <taxon>Bacillati</taxon>
        <taxon>Actinomycetota</taxon>
        <taxon>Actinomycetes</taxon>
        <taxon>Micrococcales</taxon>
        <taxon>Microbacteriaceae</taxon>
        <taxon>Antiquaquibacter</taxon>
    </lineage>
</organism>
<accession>A0ABT9BIT4</accession>
<feature type="transmembrane region" description="Helical" evidence="1">
    <location>
        <begin position="80"/>
        <end position="99"/>
    </location>
</feature>
<comment type="caution">
    <text evidence="2">The sequence shown here is derived from an EMBL/GenBank/DDBJ whole genome shotgun (WGS) entry which is preliminary data.</text>
</comment>
<feature type="transmembrane region" description="Helical" evidence="1">
    <location>
        <begin position="149"/>
        <end position="172"/>
    </location>
</feature>
<keyword evidence="1" id="KW-0812">Transmembrane</keyword>